<comment type="caution">
    <text evidence="10">The sequence shown here is derived from an EMBL/GenBank/DDBJ whole genome shotgun (WGS) entry which is preliminary data.</text>
</comment>
<reference evidence="10" key="1">
    <citation type="submission" date="2023-01" db="EMBL/GenBank/DDBJ databases">
        <title>Sulfurovum sp. zt1-1 genome assembly.</title>
        <authorList>
            <person name="Wang J."/>
        </authorList>
    </citation>
    <scope>NUCLEOTIDE SEQUENCE</scope>
    <source>
        <strain evidence="10">Zt1-1</strain>
    </source>
</reference>
<feature type="domain" description="POTRA" evidence="9">
    <location>
        <begin position="18"/>
        <end position="85"/>
    </location>
</feature>
<dbReference type="Gene3D" id="2.40.160.50">
    <property type="entry name" value="membrane protein fhac: a member of the omp85/tpsb transporter family"/>
    <property type="match status" value="1"/>
</dbReference>
<evidence type="ECO:0000256" key="3">
    <source>
        <dbReference type="ARBA" id="ARBA00022692"/>
    </source>
</evidence>
<dbReference type="InterPro" id="IPR039910">
    <property type="entry name" value="D15-like"/>
</dbReference>
<feature type="domain" description="POTRA" evidence="9">
    <location>
        <begin position="86"/>
        <end position="164"/>
    </location>
</feature>
<keyword evidence="4" id="KW-0732">Signal</keyword>
<dbReference type="NCBIfam" id="TIGR03303">
    <property type="entry name" value="OM_YaeT"/>
    <property type="match status" value="1"/>
</dbReference>
<feature type="domain" description="POTRA" evidence="9">
    <location>
        <begin position="260"/>
        <end position="339"/>
    </location>
</feature>
<evidence type="ECO:0000256" key="8">
    <source>
        <dbReference type="NCBIfam" id="TIGR03303"/>
    </source>
</evidence>
<name>A0ABT7QX31_9BACT</name>
<keyword evidence="5" id="KW-0677">Repeat</keyword>
<comment type="subcellular location">
    <subcellularLocation>
        <location evidence="1">Membrane</location>
    </subcellularLocation>
</comment>
<organism evidence="10 11">
    <name type="scientific">Sulfurovum zhangzhouensis</name>
    <dbReference type="NCBI Taxonomy" id="3019067"/>
    <lineage>
        <taxon>Bacteria</taxon>
        <taxon>Pseudomonadati</taxon>
        <taxon>Campylobacterota</taxon>
        <taxon>Epsilonproteobacteria</taxon>
        <taxon>Campylobacterales</taxon>
        <taxon>Sulfurovaceae</taxon>
        <taxon>Sulfurovum</taxon>
    </lineage>
</organism>
<dbReference type="Proteomes" id="UP001169069">
    <property type="component" value="Unassembled WGS sequence"/>
</dbReference>
<evidence type="ECO:0000259" key="9">
    <source>
        <dbReference type="PROSITE" id="PS51779"/>
    </source>
</evidence>
<evidence type="ECO:0000256" key="5">
    <source>
        <dbReference type="ARBA" id="ARBA00022737"/>
    </source>
</evidence>
<dbReference type="PROSITE" id="PS51779">
    <property type="entry name" value="POTRA"/>
    <property type="match status" value="4"/>
</dbReference>
<proteinExistence type="predicted"/>
<keyword evidence="6" id="KW-0472">Membrane</keyword>
<evidence type="ECO:0000256" key="6">
    <source>
        <dbReference type="ARBA" id="ARBA00023136"/>
    </source>
</evidence>
<dbReference type="InterPro" id="IPR010827">
    <property type="entry name" value="BamA/TamA_POTRA"/>
</dbReference>
<dbReference type="PIRSF" id="PIRSF006076">
    <property type="entry name" value="OM_assembly_OMP85"/>
    <property type="match status" value="1"/>
</dbReference>
<evidence type="ECO:0000256" key="1">
    <source>
        <dbReference type="ARBA" id="ARBA00004370"/>
    </source>
</evidence>
<sequence length="787" mass="86991">MKKIALSLVFAGTLLIAQKISQIQYVGLAHLSPSMATEVSGIQVGDEMDIAKINQSVKNFYAQGYFEDVWVESKGNALIYHFKEKVAIANLEIKGFGTGDEGEKLLASTGLKKGDLYDQRRVKEAKKALISNLESQGYYDTVVEVTTTKVSESSVSLVFDVNKGEKITIQKMNLVGAKEVDQGELEANLANKEVDFWGWIPFLNDGVAKVDQLEYDSYRVKEAYMQKGYLDADVSKPLMKVDFGSYNADIDYQIKEGIKYSIGKITIAQNLKGVDSKELIEELSLKSGKVFNINRMRSDINHLKEKIGNRGYAYVDVVPQMHKDEKAQTIDLNYVIKEGVPVTVNDVLISGNSVTKDRVIRRYIYLAPGDKYNATDLKDSKNALGRTGFFEKVDIETQRVSEDKINLLVKVTEAPTGTISAGGGYGSYEGLMVNASVSDKNLFGSGISSTVGFELSKISKNYNVSFTNPRVWDSLYSLGLSVYKRDYEYIDFKQNQLGGNLSLGREFYRHFYASVGVGYVDNQSEINSDVNSTYIQNIFYNDKYQKVSGFASLKFDNTDDYYQPREGFIAAANVELASLNGDLTQENIDEGYTEFANLTKFSGKIGAYYGMAELIDYDLILRAKARFTVISAGDNEYLPIAEKLFMGGVGSVRGYDPYSLSPTVITDNLGNKRAAADGELPNYDLNETSSRIGGTKSASVSLEASVPLSEAAKMRLAFFVDYGIIGTDPIPTKDGDLKFENIARASTGAVVEWQSGFGPINLVFAKAINPKDGDRTSVFEFSMGTKF</sequence>
<dbReference type="Pfam" id="PF01103">
    <property type="entry name" value="Omp85"/>
    <property type="match status" value="1"/>
</dbReference>
<evidence type="ECO:0000256" key="2">
    <source>
        <dbReference type="ARBA" id="ARBA00022452"/>
    </source>
</evidence>
<dbReference type="Gene3D" id="3.10.20.310">
    <property type="entry name" value="membrane protein fhac"/>
    <property type="match status" value="5"/>
</dbReference>
<feature type="domain" description="POTRA" evidence="9">
    <location>
        <begin position="342"/>
        <end position="414"/>
    </location>
</feature>
<protein>
    <recommendedName>
        <fullName evidence="8">Outer membrane protein assembly factor BamA</fullName>
    </recommendedName>
</protein>
<dbReference type="EMBL" id="JAQIBD010000001">
    <property type="protein sequence ID" value="MDM5271306.1"/>
    <property type="molecule type" value="Genomic_DNA"/>
</dbReference>
<evidence type="ECO:0000313" key="11">
    <source>
        <dbReference type="Proteomes" id="UP001169069"/>
    </source>
</evidence>
<evidence type="ECO:0000313" key="10">
    <source>
        <dbReference type="EMBL" id="MDM5271306.1"/>
    </source>
</evidence>
<dbReference type="InterPro" id="IPR023707">
    <property type="entry name" value="OM_assembly_BamA"/>
</dbReference>
<keyword evidence="2" id="KW-1134">Transmembrane beta strand</keyword>
<keyword evidence="7" id="KW-0998">Cell outer membrane</keyword>
<accession>A0ABT7QX31</accession>
<dbReference type="InterPro" id="IPR034746">
    <property type="entry name" value="POTRA"/>
</dbReference>
<evidence type="ECO:0000256" key="7">
    <source>
        <dbReference type="ARBA" id="ARBA00023237"/>
    </source>
</evidence>
<evidence type="ECO:0000256" key="4">
    <source>
        <dbReference type="ARBA" id="ARBA00022729"/>
    </source>
</evidence>
<dbReference type="Pfam" id="PF07244">
    <property type="entry name" value="POTRA"/>
    <property type="match status" value="5"/>
</dbReference>
<dbReference type="PANTHER" id="PTHR12815">
    <property type="entry name" value="SORTING AND ASSEMBLY MACHINERY SAMM50 PROTEIN FAMILY MEMBER"/>
    <property type="match status" value="1"/>
</dbReference>
<dbReference type="InterPro" id="IPR000184">
    <property type="entry name" value="Bac_surfAg_D15"/>
</dbReference>
<dbReference type="PANTHER" id="PTHR12815:SF23">
    <property type="entry name" value="OUTER MEMBRANE PROTEIN ASSEMBLY FACTOR BAMA"/>
    <property type="match status" value="1"/>
</dbReference>
<keyword evidence="3" id="KW-0812">Transmembrane</keyword>
<gene>
    <name evidence="10" type="primary">bamA</name>
    <name evidence="10" type="ORF">PGH07_03875</name>
</gene>
<dbReference type="RefSeq" id="WP_289412671.1">
    <property type="nucleotide sequence ID" value="NZ_JAQIBD010000001.1"/>
</dbReference>
<keyword evidence="11" id="KW-1185">Reference proteome</keyword>